<dbReference type="InterPro" id="IPR012677">
    <property type="entry name" value="Nucleotide-bd_a/b_plait_sf"/>
</dbReference>
<evidence type="ECO:0000256" key="3">
    <source>
        <dbReference type="ARBA" id="ARBA00022884"/>
    </source>
</evidence>
<evidence type="ECO:0000313" key="7">
    <source>
        <dbReference type="EMBL" id="GET32050.1"/>
    </source>
</evidence>
<dbReference type="NCBIfam" id="NF004363">
    <property type="entry name" value="PRK05738.2-4"/>
    <property type="match status" value="1"/>
</dbReference>
<comment type="function">
    <text evidence="6">One of the early assembly proteins it binds 23S rRNA. One of the proteins that surrounds the polypeptide exit tunnel on the outside of the ribosome. Forms the main docking site for trigger factor binding to the ribosome.</text>
</comment>
<reference evidence="7 8" key="1">
    <citation type="submission" date="2019-10" db="EMBL/GenBank/DDBJ databases">
        <title>Prolixibacter strains distinguished by the presence of nitrate reductase genes were adept at nitrate-dependent anaerobic corrosion of metallic iron and carbon steel.</title>
        <authorList>
            <person name="Iino T."/>
            <person name="Shono N."/>
            <person name="Ito K."/>
            <person name="Nakamura R."/>
            <person name="Sueoka K."/>
            <person name="Harayama S."/>
            <person name="Ohkuma M."/>
        </authorList>
    </citation>
    <scope>NUCLEOTIDE SEQUENCE [LARGE SCALE GENOMIC DNA]</scope>
    <source>
        <strain evidence="7 8">JCM 13498</strain>
    </source>
</reference>
<sequence length="98" mass="11027">MMVDILIRPIVTEKMTDQAETFNRFGFVVDRRANKQQIKKAVEDLYGVKVASVNTMVYPGKAKSRFTKSGVLTGKTNSYKKAIVTLVEGDTIDFYSNI</sequence>
<keyword evidence="2 6" id="KW-0699">rRNA-binding</keyword>
<evidence type="ECO:0000256" key="6">
    <source>
        <dbReference type="HAMAP-Rule" id="MF_01369"/>
    </source>
</evidence>
<keyword evidence="5 6" id="KW-0687">Ribonucleoprotein</keyword>
<accession>A0A5M4AVS9</accession>
<dbReference type="InterPro" id="IPR012678">
    <property type="entry name" value="Ribosomal_uL23/eL15/eS24_sf"/>
</dbReference>
<dbReference type="RefSeq" id="WP_025863435.1">
    <property type="nucleotide sequence ID" value="NZ_BLAX01000001.1"/>
</dbReference>
<dbReference type="PANTHER" id="PTHR11620">
    <property type="entry name" value="60S RIBOSOMAL PROTEIN L23A"/>
    <property type="match status" value="1"/>
</dbReference>
<evidence type="ECO:0000256" key="5">
    <source>
        <dbReference type="ARBA" id="ARBA00023274"/>
    </source>
</evidence>
<dbReference type="FunFam" id="3.30.70.330:FF:000001">
    <property type="entry name" value="50S ribosomal protein L23"/>
    <property type="match status" value="1"/>
</dbReference>
<protein>
    <recommendedName>
        <fullName evidence="6">Large ribosomal subunit protein uL23</fullName>
    </recommendedName>
</protein>
<evidence type="ECO:0000313" key="8">
    <source>
        <dbReference type="Proteomes" id="UP000391834"/>
    </source>
</evidence>
<dbReference type="Proteomes" id="UP000391834">
    <property type="component" value="Unassembled WGS sequence"/>
</dbReference>
<dbReference type="Pfam" id="PF00276">
    <property type="entry name" value="Ribosomal_L23"/>
    <property type="match status" value="1"/>
</dbReference>
<organism evidence="7 8">
    <name type="scientific">Prolixibacter bellariivorans</name>
    <dbReference type="NCBI Taxonomy" id="314319"/>
    <lineage>
        <taxon>Bacteria</taxon>
        <taxon>Pseudomonadati</taxon>
        <taxon>Bacteroidota</taxon>
        <taxon>Bacteroidia</taxon>
        <taxon>Marinilabiliales</taxon>
        <taxon>Prolixibacteraceae</taxon>
        <taxon>Prolixibacter</taxon>
    </lineage>
</organism>
<proteinExistence type="inferred from homology"/>
<dbReference type="EMBL" id="BLAX01000001">
    <property type="protein sequence ID" value="GET32050.1"/>
    <property type="molecule type" value="Genomic_DNA"/>
</dbReference>
<keyword evidence="4 6" id="KW-0689">Ribosomal protein</keyword>
<dbReference type="GO" id="GO:1990904">
    <property type="term" value="C:ribonucleoprotein complex"/>
    <property type="evidence" value="ECO:0007669"/>
    <property type="project" value="UniProtKB-KW"/>
</dbReference>
<keyword evidence="8" id="KW-1185">Reference proteome</keyword>
<comment type="caution">
    <text evidence="7">The sequence shown here is derived from an EMBL/GenBank/DDBJ whole genome shotgun (WGS) entry which is preliminary data.</text>
</comment>
<dbReference type="GO" id="GO:0005840">
    <property type="term" value="C:ribosome"/>
    <property type="evidence" value="ECO:0007669"/>
    <property type="project" value="UniProtKB-KW"/>
</dbReference>
<evidence type="ECO:0000256" key="4">
    <source>
        <dbReference type="ARBA" id="ARBA00022980"/>
    </source>
</evidence>
<dbReference type="GO" id="GO:0019843">
    <property type="term" value="F:rRNA binding"/>
    <property type="evidence" value="ECO:0007669"/>
    <property type="project" value="UniProtKB-UniRule"/>
</dbReference>
<name>A0A5M4AVS9_9BACT</name>
<comment type="subunit">
    <text evidence="6">Part of the 50S ribosomal subunit. Contacts protein L29, and trigger factor when it is bound to the ribosome.</text>
</comment>
<evidence type="ECO:0000256" key="2">
    <source>
        <dbReference type="ARBA" id="ARBA00022730"/>
    </source>
</evidence>
<comment type="similarity">
    <text evidence="1 6">Belongs to the universal ribosomal protein uL23 family.</text>
</comment>
<dbReference type="GO" id="GO:0003735">
    <property type="term" value="F:structural constituent of ribosome"/>
    <property type="evidence" value="ECO:0007669"/>
    <property type="project" value="InterPro"/>
</dbReference>
<dbReference type="HAMAP" id="MF_01369_B">
    <property type="entry name" value="Ribosomal_uL23_B"/>
    <property type="match status" value="1"/>
</dbReference>
<dbReference type="Gene3D" id="3.30.70.330">
    <property type="match status" value="1"/>
</dbReference>
<dbReference type="GO" id="GO:0006412">
    <property type="term" value="P:translation"/>
    <property type="evidence" value="ECO:0007669"/>
    <property type="project" value="UniProtKB-UniRule"/>
</dbReference>
<dbReference type="InterPro" id="IPR013025">
    <property type="entry name" value="Ribosomal_uL23-like"/>
</dbReference>
<dbReference type="SUPFAM" id="SSF54189">
    <property type="entry name" value="Ribosomal proteins S24e, L23 and L15e"/>
    <property type="match status" value="1"/>
</dbReference>
<gene>
    <name evidence="6 7" type="primary">rplW</name>
    <name evidence="7" type="ORF">PbJCM13498_09130</name>
</gene>
<dbReference type="AlphaFoldDB" id="A0A5M4AVS9"/>
<evidence type="ECO:0000256" key="1">
    <source>
        <dbReference type="ARBA" id="ARBA00006700"/>
    </source>
</evidence>
<keyword evidence="3 6" id="KW-0694">RNA-binding</keyword>